<comment type="caution">
    <text evidence="1">The sequence shown here is derived from an EMBL/GenBank/DDBJ whole genome shotgun (WGS) entry which is preliminary data.</text>
</comment>
<reference evidence="1 2" key="1">
    <citation type="journal article" date="2011" name="PLoS Pathog.">
        <title>Dynamic evolution of pathogenicity revealed by sequencing and comparative genomics of 19 Pseudomonas syringae isolates.</title>
        <authorList>
            <person name="Baltrus D.A."/>
            <person name="Nishimura M.T."/>
            <person name="Romanchuk A."/>
            <person name="Chang J.H."/>
            <person name="Mukhtar M.S."/>
            <person name="Cherkis K."/>
            <person name="Roach J."/>
            <person name="Grant S.R."/>
            <person name="Jones C.D."/>
            <person name="Dangl J.L."/>
        </authorList>
    </citation>
    <scope>NUCLEOTIDE SEQUENCE [LARGE SCALE GENOMIC DNA]</scope>
    <source>
        <strain evidence="2">M301072PT</strain>
    </source>
</reference>
<feature type="non-terminal residue" evidence="1">
    <location>
        <position position="1"/>
    </location>
</feature>
<feature type="non-terminal residue" evidence="1">
    <location>
        <position position="50"/>
    </location>
</feature>
<accession>F3FYK5</accession>
<dbReference type="AlphaFoldDB" id="F3FYK5"/>
<gene>
    <name evidence="1" type="ORF">PSYJA_42363</name>
</gene>
<evidence type="ECO:0000313" key="2">
    <source>
        <dbReference type="Proteomes" id="UP000004471"/>
    </source>
</evidence>
<protein>
    <submittedName>
        <fullName evidence="1">Insecticidal toxin protein</fullName>
    </submittedName>
</protein>
<dbReference type="EMBL" id="AEAH01003460">
    <property type="protein sequence ID" value="EGH35297.1"/>
    <property type="molecule type" value="Genomic_DNA"/>
</dbReference>
<dbReference type="Gene3D" id="2.180.10.10">
    <property type="entry name" value="RHS repeat-associated core"/>
    <property type="match status" value="1"/>
</dbReference>
<name>F3FYK5_PSESX</name>
<evidence type="ECO:0000313" key="1">
    <source>
        <dbReference type="EMBL" id="EGH35297.1"/>
    </source>
</evidence>
<organism evidence="1 2">
    <name type="scientific">Pseudomonas syringae pv. japonica str. M301072</name>
    <dbReference type="NCBI Taxonomy" id="629262"/>
    <lineage>
        <taxon>Bacteria</taxon>
        <taxon>Pseudomonadati</taxon>
        <taxon>Pseudomonadota</taxon>
        <taxon>Gammaproteobacteria</taxon>
        <taxon>Pseudomonadales</taxon>
        <taxon>Pseudomonadaceae</taxon>
        <taxon>Pseudomonas</taxon>
        <taxon>Pseudomonas syringae</taxon>
    </lineage>
</organism>
<dbReference type="Proteomes" id="UP000004471">
    <property type="component" value="Unassembled WGS sequence"/>
</dbReference>
<proteinExistence type="predicted"/>
<sequence length="50" mass="5752">FAKSFDANGNLLQLVRGQVMGWDARNQLQHITTVQRKDAPNDDERYVYDG</sequence>